<gene>
    <name evidence="2" type="ORF">BN000_00248</name>
</gene>
<dbReference type="Gene3D" id="3.20.20.100">
    <property type="entry name" value="NADP-dependent oxidoreductase domain"/>
    <property type="match status" value="1"/>
</dbReference>
<evidence type="ECO:0000313" key="3">
    <source>
        <dbReference type="Proteomes" id="UP000199601"/>
    </source>
</evidence>
<keyword evidence="3" id="KW-1185">Reference proteome</keyword>
<dbReference type="PANTHER" id="PTHR43312:SF1">
    <property type="entry name" value="NADP-DEPENDENT OXIDOREDUCTASE DOMAIN-CONTAINING PROTEIN"/>
    <property type="match status" value="1"/>
</dbReference>
<evidence type="ECO:0000259" key="1">
    <source>
        <dbReference type="Pfam" id="PF00248"/>
    </source>
</evidence>
<dbReference type="SUPFAM" id="SSF51430">
    <property type="entry name" value="NAD(P)-linked oxidoreductase"/>
    <property type="match status" value="1"/>
</dbReference>
<dbReference type="AlphaFoldDB" id="A0A0U1CUZ2"/>
<protein>
    <submittedName>
        <fullName evidence="2">Putative oxidoreductase, aryl-alcohol dehydrogenase like protein</fullName>
    </submittedName>
</protein>
<dbReference type="InterPro" id="IPR036812">
    <property type="entry name" value="NAD(P)_OxRdtase_dom_sf"/>
</dbReference>
<accession>A0A0U1CUZ2</accession>
<dbReference type="InterPro" id="IPR023210">
    <property type="entry name" value="NADP_OxRdtase_dom"/>
</dbReference>
<dbReference type="Pfam" id="PF00248">
    <property type="entry name" value="Aldo_ket_red"/>
    <property type="match status" value="1"/>
</dbReference>
<proteinExistence type="predicted"/>
<dbReference type="InterPro" id="IPR053135">
    <property type="entry name" value="AKR2_Oxidoreductase"/>
</dbReference>
<dbReference type="EMBL" id="CTEC01000001">
    <property type="protein sequence ID" value="CQD02446.1"/>
    <property type="molecule type" value="Genomic_DNA"/>
</dbReference>
<organism evidence="2 3">
    <name type="scientific">Mycobacterium europaeum</name>
    <dbReference type="NCBI Taxonomy" id="761804"/>
    <lineage>
        <taxon>Bacteria</taxon>
        <taxon>Bacillati</taxon>
        <taxon>Actinomycetota</taxon>
        <taxon>Actinomycetes</taxon>
        <taxon>Mycobacteriales</taxon>
        <taxon>Mycobacteriaceae</taxon>
        <taxon>Mycobacterium</taxon>
        <taxon>Mycobacterium simiae complex</taxon>
    </lineage>
</organism>
<feature type="domain" description="NADP-dependent oxidoreductase" evidence="1">
    <location>
        <begin position="17"/>
        <end position="188"/>
    </location>
</feature>
<dbReference type="Proteomes" id="UP000199601">
    <property type="component" value="Unassembled WGS sequence"/>
</dbReference>
<sequence length="319" mass="33242">MLGRVELAGPRLSISAMGFGCGGLMQSPSRKERMAVLGAAVDNGITHFDTARMYGLGMAEAELGVFLRTVPRDSVTVATKFGIDVGGLARRLGRFQAPARALLRQAPALRRAVKRRQATPGTARVYDAAGAARSLDESLAALAVDYVDILFLHGPRPGDTVAGAELRDFFERAHRQGKIRAWGVSQDEGLDTDFAAAFAPAGVSQVRADLLHPPPRPADLAFGVLQRSYVALSAALRSDPALAQRWREALQLDPLAPGALPKLILGSSAAATGCRAILYSTTNPGRVAEAAGAVASPPDAATVARFLALAAEVGGGATA</sequence>
<reference evidence="3" key="1">
    <citation type="submission" date="2015-03" db="EMBL/GenBank/DDBJ databases">
        <authorList>
            <person name="Urmite Genomes"/>
        </authorList>
    </citation>
    <scope>NUCLEOTIDE SEQUENCE [LARGE SCALE GENOMIC DNA]</scope>
    <source>
        <strain evidence="3">CSUR P1344</strain>
    </source>
</reference>
<evidence type="ECO:0000313" key="2">
    <source>
        <dbReference type="EMBL" id="CQD02446.1"/>
    </source>
</evidence>
<name>A0A0U1CUZ2_9MYCO</name>
<dbReference type="PANTHER" id="PTHR43312">
    <property type="entry name" value="D-THREO-ALDOSE 1-DEHYDROGENASE"/>
    <property type="match status" value="1"/>
</dbReference>